<evidence type="ECO:0000256" key="4">
    <source>
        <dbReference type="ARBA" id="ARBA00023015"/>
    </source>
</evidence>
<protein>
    <recommendedName>
        <fullName evidence="3">Transcription initiation factor TFIID subunit 8</fullName>
    </recommendedName>
</protein>
<feature type="compositionally biased region" description="Acidic residues" evidence="7">
    <location>
        <begin position="124"/>
        <end position="139"/>
    </location>
</feature>
<dbReference type="STRING" id="2282107.A0A286UMA3"/>
<dbReference type="InParanoid" id="A0A286UMA3"/>
<evidence type="ECO:0000313" key="10">
    <source>
        <dbReference type="Proteomes" id="UP000217199"/>
    </source>
</evidence>
<keyword evidence="5" id="KW-0804">Transcription</keyword>
<dbReference type="PANTHER" id="PTHR46469">
    <property type="entry name" value="TRANSCRIPTION INITIATION FACTOR TFIID SUBUNIT 8"/>
    <property type="match status" value="1"/>
</dbReference>
<dbReference type="Pfam" id="PF10406">
    <property type="entry name" value="TAF8_C"/>
    <property type="match status" value="1"/>
</dbReference>
<dbReference type="InterPro" id="IPR037818">
    <property type="entry name" value="TAF8"/>
</dbReference>
<dbReference type="InterPro" id="IPR019473">
    <property type="entry name" value="TFIID_su8_C"/>
</dbReference>
<evidence type="ECO:0000256" key="1">
    <source>
        <dbReference type="ARBA" id="ARBA00004123"/>
    </source>
</evidence>
<dbReference type="GO" id="GO:0005669">
    <property type="term" value="C:transcription factor TFIID complex"/>
    <property type="evidence" value="ECO:0007669"/>
    <property type="project" value="InterPro"/>
</dbReference>
<evidence type="ECO:0000256" key="5">
    <source>
        <dbReference type="ARBA" id="ARBA00023163"/>
    </source>
</evidence>
<evidence type="ECO:0000256" key="3">
    <source>
        <dbReference type="ARBA" id="ARBA00017307"/>
    </source>
</evidence>
<keyword evidence="4" id="KW-0805">Transcription regulation</keyword>
<proteinExistence type="inferred from homology"/>
<dbReference type="EMBL" id="NBII01000003">
    <property type="protein sequence ID" value="PAV20710.1"/>
    <property type="molecule type" value="Genomic_DNA"/>
</dbReference>
<dbReference type="AlphaFoldDB" id="A0A286UMA3"/>
<comment type="similarity">
    <text evidence="2">Belongs to the TAF8 family.</text>
</comment>
<keyword evidence="10" id="KW-1185">Reference proteome</keyword>
<dbReference type="Proteomes" id="UP000217199">
    <property type="component" value="Unassembled WGS sequence"/>
</dbReference>
<dbReference type="InterPro" id="IPR009072">
    <property type="entry name" value="Histone-fold"/>
</dbReference>
<dbReference type="PANTHER" id="PTHR46469:SF1">
    <property type="entry name" value="TRANSCRIPTION INITIATION FACTOR TFIID SUBUNIT 8"/>
    <property type="match status" value="1"/>
</dbReference>
<dbReference type="SMART" id="SM00576">
    <property type="entry name" value="BTP"/>
    <property type="match status" value="1"/>
</dbReference>
<feature type="domain" description="Bromodomain associated" evidence="8">
    <location>
        <begin position="14"/>
        <end position="89"/>
    </location>
</feature>
<accession>A0A286UMA3</accession>
<evidence type="ECO:0000259" key="8">
    <source>
        <dbReference type="SMART" id="SM00576"/>
    </source>
</evidence>
<evidence type="ECO:0000256" key="6">
    <source>
        <dbReference type="ARBA" id="ARBA00023242"/>
    </source>
</evidence>
<dbReference type="GO" id="GO:0046982">
    <property type="term" value="F:protein heterodimerization activity"/>
    <property type="evidence" value="ECO:0007669"/>
    <property type="project" value="InterPro"/>
</dbReference>
<dbReference type="InterPro" id="IPR006565">
    <property type="entry name" value="BTP"/>
</dbReference>
<gene>
    <name evidence="9" type="ORF">PNOK_0333700</name>
</gene>
<evidence type="ECO:0000256" key="7">
    <source>
        <dbReference type="SAM" id="MobiDB-lite"/>
    </source>
</evidence>
<comment type="caution">
    <text evidence="9">The sequence shown here is derived from an EMBL/GenBank/DDBJ whole genome shotgun (WGS) entry which is preliminary data.</text>
</comment>
<feature type="region of interest" description="Disordered" evidence="7">
    <location>
        <begin position="119"/>
        <end position="153"/>
    </location>
</feature>
<dbReference type="Gene3D" id="1.10.20.10">
    <property type="entry name" value="Histone, subunit A"/>
    <property type="match status" value="1"/>
</dbReference>
<evidence type="ECO:0000313" key="9">
    <source>
        <dbReference type="EMBL" id="PAV20710.1"/>
    </source>
</evidence>
<keyword evidence="6" id="KW-0539">Nucleus</keyword>
<organism evidence="9 10">
    <name type="scientific">Pyrrhoderma noxium</name>
    <dbReference type="NCBI Taxonomy" id="2282107"/>
    <lineage>
        <taxon>Eukaryota</taxon>
        <taxon>Fungi</taxon>
        <taxon>Dikarya</taxon>
        <taxon>Basidiomycota</taxon>
        <taxon>Agaricomycotina</taxon>
        <taxon>Agaricomycetes</taxon>
        <taxon>Hymenochaetales</taxon>
        <taxon>Hymenochaetaceae</taxon>
        <taxon>Pyrrhoderma</taxon>
    </lineage>
</organism>
<comment type="subcellular location">
    <subcellularLocation>
        <location evidence="1">Nucleus</location>
    </subcellularLocation>
</comment>
<dbReference type="GO" id="GO:0003743">
    <property type="term" value="F:translation initiation factor activity"/>
    <property type="evidence" value="ECO:0007669"/>
    <property type="project" value="UniProtKB-KW"/>
</dbReference>
<dbReference type="Pfam" id="PF07524">
    <property type="entry name" value="Bromo_TP"/>
    <property type="match status" value="1"/>
</dbReference>
<dbReference type="OrthoDB" id="2193813at2759"/>
<name>A0A286UMA3_9AGAM</name>
<sequence length="232" mass="25887">MEHTELTVDNINADVASKVIRRFIVLQLAEEGFERAETAALERLQAEVVAFVSQIYARAKAYSEIANRGRPSAPDLLAAVLEHDLDVPSLLEVHKANVKRSKRRKANGEPEPTLNIEFVLPEPKEEDPELLDSDDEEAPSDIPESLRSLPDYLPPLPPKHTYLRTPVPPPKKQALPSLEKKLENAALVQDSLKSLLLATEVDADANDGELFGGVVNWEATRYPRKKWKLSCD</sequence>
<dbReference type="GO" id="GO:0006367">
    <property type="term" value="P:transcription initiation at RNA polymerase II promoter"/>
    <property type="evidence" value="ECO:0007669"/>
    <property type="project" value="TreeGrafter"/>
</dbReference>
<reference evidence="9 10" key="1">
    <citation type="journal article" date="2017" name="Mol. Ecol.">
        <title>Comparative and population genomic landscape of Phellinus noxius: A hypervariable fungus causing root rot in trees.</title>
        <authorList>
            <person name="Chung C.L."/>
            <person name="Lee T.J."/>
            <person name="Akiba M."/>
            <person name="Lee H.H."/>
            <person name="Kuo T.H."/>
            <person name="Liu D."/>
            <person name="Ke H.M."/>
            <person name="Yokoi T."/>
            <person name="Roa M.B."/>
            <person name="Lu M.J."/>
            <person name="Chang Y.Y."/>
            <person name="Ann P.J."/>
            <person name="Tsai J.N."/>
            <person name="Chen C.Y."/>
            <person name="Tzean S.S."/>
            <person name="Ota Y."/>
            <person name="Hattori T."/>
            <person name="Sahashi N."/>
            <person name="Liou R.F."/>
            <person name="Kikuchi T."/>
            <person name="Tsai I.J."/>
        </authorList>
    </citation>
    <scope>NUCLEOTIDE SEQUENCE [LARGE SCALE GENOMIC DNA]</scope>
    <source>
        <strain evidence="9 10">FFPRI411160</strain>
    </source>
</reference>
<evidence type="ECO:0000256" key="2">
    <source>
        <dbReference type="ARBA" id="ARBA00008767"/>
    </source>
</evidence>